<reference evidence="4 5" key="1">
    <citation type="submission" date="2015-12" db="EMBL/GenBank/DDBJ databases">
        <title>Draft genome sequence of Acidibacillus ferrooxidans ITV001, isolated from a chalcopyrite acid mine drainage site in Brazil.</title>
        <authorList>
            <person name="Dall'Agnol H."/>
            <person name="Nancucheo I."/>
            <person name="Johnson B."/>
            <person name="Oliveira R."/>
            <person name="Leite L."/>
            <person name="Pylro V."/>
            <person name="Nunes G.L."/>
            <person name="Tzotzos G."/>
            <person name="Fernandes G.R."/>
            <person name="Dutra J."/>
            <person name="Orellana S.C."/>
            <person name="Oliveira G."/>
        </authorList>
    </citation>
    <scope>NUCLEOTIDE SEQUENCE [LARGE SCALE GENOMIC DNA]</scope>
    <source>
        <strain evidence="5">ITV01</strain>
    </source>
</reference>
<keyword evidence="2" id="KW-0472">Membrane</keyword>
<comment type="caution">
    <text evidence="4">The sequence shown here is derived from an EMBL/GenBank/DDBJ whole genome shotgun (WGS) entry which is preliminary data.</text>
</comment>
<evidence type="ECO:0000259" key="3">
    <source>
        <dbReference type="Pfam" id="PF04471"/>
    </source>
</evidence>
<dbReference type="GO" id="GO:0009307">
    <property type="term" value="P:DNA restriction-modification system"/>
    <property type="evidence" value="ECO:0007669"/>
    <property type="project" value="InterPro"/>
</dbReference>
<protein>
    <recommendedName>
        <fullName evidence="3">Restriction endonuclease type IV Mrr domain-containing protein</fullName>
    </recommendedName>
</protein>
<evidence type="ECO:0000256" key="2">
    <source>
        <dbReference type="SAM" id="Phobius"/>
    </source>
</evidence>
<dbReference type="InterPro" id="IPR007560">
    <property type="entry name" value="Restrct_endonuc_IV_Mrr"/>
</dbReference>
<dbReference type="GO" id="GO:0015666">
    <property type="term" value="F:restriction endodeoxyribonuclease activity"/>
    <property type="evidence" value="ECO:0007669"/>
    <property type="project" value="TreeGrafter"/>
</dbReference>
<feature type="transmembrane region" description="Helical" evidence="2">
    <location>
        <begin position="6"/>
        <end position="26"/>
    </location>
</feature>
<sequence>MNLTLPHSLYLELGAVFVLAIVVNAITPTKKRKSSRSRGSNQKKKDQSNTRTSSAKRPDVEILLSPIEKLTWAEFERLLALYFRDHGYDVEEPGIGGNDGGVDLVITNKRTKERTAVQAKHWADRRHVGPNIIRELHSARLNTKPSCLYAMLVTSSDVSPQARKEAQDRHIEFWHGATLVHRLEKWGKWQGNQRRRRSK</sequence>
<organism evidence="4 5">
    <name type="scientific">Ferroacidibacillus organovorans</name>
    <dbReference type="NCBI Taxonomy" id="1765683"/>
    <lineage>
        <taxon>Bacteria</taxon>
        <taxon>Bacillati</taxon>
        <taxon>Bacillota</taxon>
        <taxon>Bacilli</taxon>
        <taxon>Bacillales</taxon>
        <taxon>Alicyclobacillaceae</taxon>
        <taxon>Ferroacidibacillus</taxon>
    </lineage>
</organism>
<dbReference type="RefSeq" id="WP_067715904.1">
    <property type="nucleotide sequence ID" value="NZ_LPVJ01000035.1"/>
</dbReference>
<dbReference type="InterPro" id="IPR011856">
    <property type="entry name" value="tRNA_endonuc-like_dom_sf"/>
</dbReference>
<dbReference type="InterPro" id="IPR052906">
    <property type="entry name" value="Type_IV_Methyl-Rstrct_Enzyme"/>
</dbReference>
<dbReference type="Gene3D" id="3.40.1350.10">
    <property type="match status" value="1"/>
</dbReference>
<gene>
    <name evidence="4" type="ORF">ATW55_14960</name>
</gene>
<dbReference type="SUPFAM" id="SSF52980">
    <property type="entry name" value="Restriction endonuclease-like"/>
    <property type="match status" value="1"/>
</dbReference>
<dbReference type="OrthoDB" id="2964928at2"/>
<dbReference type="InterPro" id="IPR011335">
    <property type="entry name" value="Restrct_endonuc-II-like"/>
</dbReference>
<feature type="region of interest" description="Disordered" evidence="1">
    <location>
        <begin position="30"/>
        <end position="57"/>
    </location>
</feature>
<name>A0A101XQP7_9BACL</name>
<dbReference type="EMBL" id="LPVJ01000035">
    <property type="protein sequence ID" value="KUO95792.1"/>
    <property type="molecule type" value="Genomic_DNA"/>
</dbReference>
<accession>A0A101XQP7</accession>
<evidence type="ECO:0000313" key="4">
    <source>
        <dbReference type="EMBL" id="KUO95792.1"/>
    </source>
</evidence>
<keyword evidence="2" id="KW-1133">Transmembrane helix</keyword>
<dbReference type="AlphaFoldDB" id="A0A101XQP7"/>
<feature type="domain" description="Restriction endonuclease type IV Mrr" evidence="3">
    <location>
        <begin position="67"/>
        <end position="182"/>
    </location>
</feature>
<dbReference type="GO" id="GO:0003677">
    <property type="term" value="F:DNA binding"/>
    <property type="evidence" value="ECO:0007669"/>
    <property type="project" value="InterPro"/>
</dbReference>
<dbReference type="Proteomes" id="UP000053557">
    <property type="component" value="Unassembled WGS sequence"/>
</dbReference>
<dbReference type="PANTHER" id="PTHR30015">
    <property type="entry name" value="MRR RESTRICTION SYSTEM PROTEIN"/>
    <property type="match status" value="1"/>
</dbReference>
<keyword evidence="5" id="KW-1185">Reference proteome</keyword>
<dbReference type="PANTHER" id="PTHR30015:SF7">
    <property type="entry name" value="TYPE IV METHYL-DIRECTED RESTRICTION ENZYME ECOKMRR"/>
    <property type="match status" value="1"/>
</dbReference>
<keyword evidence="2" id="KW-0812">Transmembrane</keyword>
<proteinExistence type="predicted"/>
<evidence type="ECO:0000313" key="5">
    <source>
        <dbReference type="Proteomes" id="UP000053557"/>
    </source>
</evidence>
<evidence type="ECO:0000256" key="1">
    <source>
        <dbReference type="SAM" id="MobiDB-lite"/>
    </source>
</evidence>
<dbReference type="Pfam" id="PF04471">
    <property type="entry name" value="Mrr_cat"/>
    <property type="match status" value="1"/>
</dbReference>